<dbReference type="Proteomes" id="UP000004664">
    <property type="component" value="Unassembled WGS sequence"/>
</dbReference>
<dbReference type="STRING" id="697282.Mettu_4395"/>
<keyword evidence="1" id="KW-0472">Membrane</keyword>
<dbReference type="HOGENOM" id="CLU_2356553_0_0_6"/>
<reference evidence="2 3" key="1">
    <citation type="submission" date="2011-06" db="EMBL/GenBank/DDBJ databases">
        <title>Genomic sequence of Methylobacter tundripaludum SV96.</title>
        <authorList>
            <consortium name="US DOE Joint Genome Institute"/>
            <person name="Lucas S."/>
            <person name="Han J."/>
            <person name="Lapidus A."/>
            <person name="Cheng J.-F."/>
            <person name="Goodwin L."/>
            <person name="Pitluck S."/>
            <person name="Held B."/>
            <person name="Detter J.C."/>
            <person name="Han C."/>
            <person name="Tapia R."/>
            <person name="Land M."/>
            <person name="Hauser L."/>
            <person name="Kyrpides N."/>
            <person name="Ivanova N."/>
            <person name="Ovchinnikova G."/>
            <person name="Pagani I."/>
            <person name="Klotz M.G."/>
            <person name="Dispirito A.A."/>
            <person name="Murrell J.C."/>
            <person name="Dunfield P."/>
            <person name="Kalyuzhnaya M.G."/>
            <person name="Svenning M."/>
            <person name="Trotsenko Y.A."/>
            <person name="Stein L.Y."/>
            <person name="Woyke T."/>
        </authorList>
    </citation>
    <scope>NUCLEOTIDE SEQUENCE [LARGE SCALE GENOMIC DNA]</scope>
    <source>
        <strain evidence="3">ATCC BAA-1195 / DSM 17260 / SV96</strain>
    </source>
</reference>
<name>G3IYS9_METTV</name>
<proteinExistence type="predicted"/>
<sequence>MICVKTALLTAGTSSSALKQDGVIMNVYAFVPDVMQTNCVNYVVLSAGEYYPFDFSHIDPLVMSEAVGAGFILSYGLVALAWGGRFIIYSIMGKKL</sequence>
<dbReference type="AlphaFoldDB" id="G3IYS9"/>
<evidence type="ECO:0000313" key="3">
    <source>
        <dbReference type="Proteomes" id="UP000004664"/>
    </source>
</evidence>
<organism evidence="2 3">
    <name type="scientific">Methylobacter tundripaludum (strain ATCC BAA-1195 / DSM 17260 / SV96)</name>
    <dbReference type="NCBI Taxonomy" id="697282"/>
    <lineage>
        <taxon>Bacteria</taxon>
        <taxon>Pseudomonadati</taxon>
        <taxon>Pseudomonadota</taxon>
        <taxon>Gammaproteobacteria</taxon>
        <taxon>Methylococcales</taxon>
        <taxon>Methylococcaceae</taxon>
        <taxon>Methylobacter</taxon>
    </lineage>
</organism>
<gene>
    <name evidence="2" type="ORF">Mettu_4395</name>
</gene>
<keyword evidence="3" id="KW-1185">Reference proteome</keyword>
<keyword evidence="1" id="KW-1133">Transmembrane helix</keyword>
<feature type="transmembrane region" description="Helical" evidence="1">
    <location>
        <begin position="66"/>
        <end position="88"/>
    </location>
</feature>
<accession>G3IYS9</accession>
<evidence type="ECO:0000313" key="2">
    <source>
        <dbReference type="EMBL" id="EGW21230.1"/>
    </source>
</evidence>
<dbReference type="RefSeq" id="WP_006893738.1">
    <property type="nucleotide sequence ID" value="NZ_JH109153.1"/>
</dbReference>
<keyword evidence="1" id="KW-0812">Transmembrane</keyword>
<evidence type="ECO:0000256" key="1">
    <source>
        <dbReference type="SAM" id="Phobius"/>
    </source>
</evidence>
<dbReference type="EMBL" id="JH109153">
    <property type="protein sequence ID" value="EGW21230.1"/>
    <property type="molecule type" value="Genomic_DNA"/>
</dbReference>
<protein>
    <submittedName>
        <fullName evidence="2">Uncharacterized protein</fullName>
    </submittedName>
</protein>